<evidence type="ECO:0000256" key="3">
    <source>
        <dbReference type="ARBA" id="ARBA00017473"/>
    </source>
</evidence>
<dbReference type="GO" id="GO:0016114">
    <property type="term" value="P:terpenoid biosynthetic process"/>
    <property type="evidence" value="ECO:0007669"/>
    <property type="project" value="UniProtKB-UniRule"/>
</dbReference>
<evidence type="ECO:0000259" key="11">
    <source>
        <dbReference type="Pfam" id="PF00288"/>
    </source>
</evidence>
<dbReference type="GO" id="GO:0019288">
    <property type="term" value="P:isopentenyl diphosphate biosynthetic process, methylerythritol 4-phosphate pathway"/>
    <property type="evidence" value="ECO:0007669"/>
    <property type="project" value="UniProtKB-UniRule"/>
</dbReference>
<evidence type="ECO:0000256" key="4">
    <source>
        <dbReference type="ARBA" id="ARBA00022679"/>
    </source>
</evidence>
<dbReference type="Pfam" id="PF08544">
    <property type="entry name" value="GHMP_kinases_C"/>
    <property type="match status" value="1"/>
</dbReference>
<evidence type="ECO:0000256" key="1">
    <source>
        <dbReference type="ARBA" id="ARBA00009684"/>
    </source>
</evidence>
<dbReference type="InterPro" id="IPR013750">
    <property type="entry name" value="GHMP_kinase_C_dom"/>
</dbReference>
<dbReference type="HAMAP" id="MF_00061">
    <property type="entry name" value="IspE"/>
    <property type="match status" value="1"/>
</dbReference>
<dbReference type="NCBIfam" id="TIGR00154">
    <property type="entry name" value="ispE"/>
    <property type="match status" value="1"/>
</dbReference>
<reference evidence="13 14" key="1">
    <citation type="submission" date="2014-11" db="EMBL/GenBank/DDBJ databases">
        <title>A Rickettsiales Symbiont of Amoebae With Ancient Features.</title>
        <authorList>
            <person name="Schulz F."/>
            <person name="Martijn J."/>
            <person name="Wascher F."/>
            <person name="Kostanjsek R."/>
            <person name="Ettema T.J."/>
            <person name="Horn M."/>
        </authorList>
    </citation>
    <scope>NUCLEOTIDE SEQUENCE [LARGE SCALE GENOMIC DNA]</scope>
    <source>
        <strain evidence="13 14">UWC36</strain>
    </source>
</reference>
<dbReference type="SUPFAM" id="SSF54211">
    <property type="entry name" value="Ribosomal protein S5 domain 2-like"/>
    <property type="match status" value="1"/>
</dbReference>
<dbReference type="Gene3D" id="3.30.230.10">
    <property type="match status" value="1"/>
</dbReference>
<dbReference type="InterPro" id="IPR014721">
    <property type="entry name" value="Ribsml_uS5_D2-typ_fold_subgr"/>
</dbReference>
<dbReference type="InterPro" id="IPR006204">
    <property type="entry name" value="GHMP_kinase_N_dom"/>
</dbReference>
<feature type="active site" evidence="10">
    <location>
        <position position="133"/>
    </location>
</feature>
<feature type="domain" description="GHMP kinase N-terminal" evidence="11">
    <location>
        <begin position="63"/>
        <end position="140"/>
    </location>
</feature>
<dbReference type="InterPro" id="IPR020568">
    <property type="entry name" value="Ribosomal_Su5_D2-typ_SF"/>
</dbReference>
<keyword evidence="6 10" id="KW-0418">Kinase</keyword>
<dbReference type="PANTHER" id="PTHR43527:SF2">
    <property type="entry name" value="4-DIPHOSPHOCYTIDYL-2-C-METHYL-D-ERYTHRITOL KINASE, CHLOROPLASTIC"/>
    <property type="match status" value="1"/>
</dbReference>
<organism evidence="13 14">
    <name type="scientific">Candidatus Jidaibacter acanthamoebae</name>
    <dbReference type="NCBI Taxonomy" id="86105"/>
    <lineage>
        <taxon>Bacteria</taxon>
        <taxon>Pseudomonadati</taxon>
        <taxon>Pseudomonadota</taxon>
        <taxon>Alphaproteobacteria</taxon>
        <taxon>Rickettsiales</taxon>
        <taxon>Candidatus Midichloriaceae</taxon>
        <taxon>Candidatus Jidaibacter</taxon>
    </lineage>
</organism>
<comment type="function">
    <text evidence="10">Catalyzes the phosphorylation of the position 2 hydroxy group of 4-diphosphocytidyl-2C-methyl-D-erythritol.</text>
</comment>
<dbReference type="Proteomes" id="UP000031258">
    <property type="component" value="Unassembled WGS sequence"/>
</dbReference>
<comment type="similarity">
    <text evidence="1 10">Belongs to the GHMP kinase family. IspE subfamily.</text>
</comment>
<dbReference type="UniPathway" id="UPA00056">
    <property type="reaction ID" value="UER00094"/>
</dbReference>
<keyword evidence="8 10" id="KW-0414">Isoprene biosynthesis</keyword>
<gene>
    <name evidence="10" type="primary">ispE</name>
    <name evidence="13" type="ORF">NF27_JF00480</name>
</gene>
<evidence type="ECO:0000256" key="2">
    <source>
        <dbReference type="ARBA" id="ARBA00012052"/>
    </source>
</evidence>
<comment type="pathway">
    <text evidence="10">Isoprenoid biosynthesis; isopentenyl diphosphate biosynthesis via DXP pathway; isopentenyl diphosphate from 1-deoxy-D-xylulose 5-phosphate: step 3/6.</text>
</comment>
<dbReference type="AlphaFoldDB" id="A0A0C1QVZ2"/>
<name>A0A0C1QVZ2_9RICK</name>
<dbReference type="EMBL" id="JSWE01000223">
    <property type="protein sequence ID" value="KIE04170.1"/>
    <property type="molecule type" value="Genomic_DNA"/>
</dbReference>
<evidence type="ECO:0000256" key="6">
    <source>
        <dbReference type="ARBA" id="ARBA00022777"/>
    </source>
</evidence>
<keyword evidence="7 10" id="KW-0067">ATP-binding</keyword>
<dbReference type="InterPro" id="IPR036554">
    <property type="entry name" value="GHMP_kinase_C_sf"/>
</dbReference>
<dbReference type="SUPFAM" id="SSF55060">
    <property type="entry name" value="GHMP Kinase, C-terminal domain"/>
    <property type="match status" value="1"/>
</dbReference>
<proteinExistence type="inferred from homology"/>
<dbReference type="OrthoDB" id="9809438at2"/>
<accession>A0A0C1QVZ2</accession>
<dbReference type="NCBIfam" id="NF011202">
    <property type="entry name" value="PRK14608.1"/>
    <property type="match status" value="1"/>
</dbReference>
<dbReference type="RefSeq" id="WP_039459358.1">
    <property type="nucleotide sequence ID" value="NZ_JSWE01000223.1"/>
</dbReference>
<dbReference type="EC" id="2.7.1.148" evidence="2 10"/>
<dbReference type="Gene3D" id="3.30.70.890">
    <property type="entry name" value="GHMP kinase, C-terminal domain"/>
    <property type="match status" value="1"/>
</dbReference>
<evidence type="ECO:0000259" key="12">
    <source>
        <dbReference type="Pfam" id="PF08544"/>
    </source>
</evidence>
<dbReference type="GO" id="GO:0050515">
    <property type="term" value="F:4-(cytidine 5'-diphospho)-2-C-methyl-D-erythritol kinase activity"/>
    <property type="evidence" value="ECO:0007669"/>
    <property type="project" value="UniProtKB-UniRule"/>
</dbReference>
<dbReference type="STRING" id="86105.NF27_JF00480"/>
<dbReference type="PATRIC" id="fig|86105.3.peg.1994"/>
<evidence type="ECO:0000256" key="8">
    <source>
        <dbReference type="ARBA" id="ARBA00023229"/>
    </source>
</evidence>
<evidence type="ECO:0000313" key="13">
    <source>
        <dbReference type="EMBL" id="KIE04170.1"/>
    </source>
</evidence>
<evidence type="ECO:0000256" key="9">
    <source>
        <dbReference type="ARBA" id="ARBA00032554"/>
    </source>
</evidence>
<feature type="active site" evidence="10">
    <location>
        <position position="11"/>
    </location>
</feature>
<comment type="caution">
    <text evidence="13">The sequence shown here is derived from an EMBL/GenBank/DDBJ whole genome shotgun (WGS) entry which is preliminary data.</text>
</comment>
<dbReference type="PANTHER" id="PTHR43527">
    <property type="entry name" value="4-DIPHOSPHOCYTIDYL-2-C-METHYL-D-ERYTHRITOL KINASE, CHLOROPLASTIC"/>
    <property type="match status" value="1"/>
</dbReference>
<dbReference type="PIRSF" id="PIRSF010376">
    <property type="entry name" value="IspE"/>
    <property type="match status" value="1"/>
</dbReference>
<evidence type="ECO:0000256" key="7">
    <source>
        <dbReference type="ARBA" id="ARBA00022840"/>
    </source>
</evidence>
<keyword evidence="5 10" id="KW-0547">Nucleotide-binding</keyword>
<dbReference type="GO" id="GO:0005524">
    <property type="term" value="F:ATP binding"/>
    <property type="evidence" value="ECO:0007669"/>
    <property type="project" value="UniProtKB-UniRule"/>
</dbReference>
<keyword evidence="4 10" id="KW-0808">Transferase</keyword>
<feature type="binding site" evidence="10">
    <location>
        <begin position="91"/>
        <end position="101"/>
    </location>
    <ligand>
        <name>ATP</name>
        <dbReference type="ChEBI" id="CHEBI:30616"/>
    </ligand>
</feature>
<evidence type="ECO:0000313" key="14">
    <source>
        <dbReference type="Proteomes" id="UP000031258"/>
    </source>
</evidence>
<comment type="catalytic activity">
    <reaction evidence="10">
        <text>4-CDP-2-C-methyl-D-erythritol + ATP = 4-CDP-2-C-methyl-D-erythritol 2-phosphate + ADP + H(+)</text>
        <dbReference type="Rhea" id="RHEA:18437"/>
        <dbReference type="ChEBI" id="CHEBI:15378"/>
        <dbReference type="ChEBI" id="CHEBI:30616"/>
        <dbReference type="ChEBI" id="CHEBI:57823"/>
        <dbReference type="ChEBI" id="CHEBI:57919"/>
        <dbReference type="ChEBI" id="CHEBI:456216"/>
        <dbReference type="EC" id="2.7.1.148"/>
    </reaction>
</comment>
<dbReference type="InterPro" id="IPR004424">
    <property type="entry name" value="IspE"/>
</dbReference>
<evidence type="ECO:0000256" key="5">
    <source>
        <dbReference type="ARBA" id="ARBA00022741"/>
    </source>
</evidence>
<evidence type="ECO:0000256" key="10">
    <source>
        <dbReference type="HAMAP-Rule" id="MF_00061"/>
    </source>
</evidence>
<keyword evidence="14" id="KW-1185">Reference proteome</keyword>
<protein>
    <recommendedName>
        <fullName evidence="3 10">4-diphosphocytidyl-2-C-methyl-D-erythritol kinase</fullName>
        <shortName evidence="10">CMK</shortName>
        <ecNumber evidence="2 10">2.7.1.148</ecNumber>
    </recommendedName>
    <alternativeName>
        <fullName evidence="9 10">4-(cytidine-5'-diphospho)-2-C-methyl-D-erythritol kinase</fullName>
    </alternativeName>
</protein>
<dbReference type="Pfam" id="PF00288">
    <property type="entry name" value="GHMP_kinases_N"/>
    <property type="match status" value="1"/>
</dbReference>
<feature type="domain" description="GHMP kinase C-terminal" evidence="12">
    <location>
        <begin position="208"/>
        <end position="266"/>
    </location>
</feature>
<sequence length="277" mass="30353">MTQLEEIAFAKVNLFLNVTGRDEQGYHLLESYFALLNCGDIIAIKESLALNCITENAEIREGNIALKAFEAIEAYVGTLKPVEILIKKKIPIAAGMGGGSSNAASTIRLVNTLYNLNLSMKEMADIAYNVGADVPFFIYNNSAFATGRGEKLLPLKLNISLPLLLVKPPVNVNTKEVYKLSVKSFTPNLEEISAKSAIEQIYYGKNDLTAPALIIAPPVSVTLDIVAKQTGCIVSRMSGSGSTCFGIFSDEEKAKQALYNLNRTYPKFWCHYQLLEL</sequence>